<evidence type="ECO:0000256" key="6">
    <source>
        <dbReference type="SAM" id="MobiDB-lite"/>
    </source>
</evidence>
<evidence type="ECO:0000256" key="2">
    <source>
        <dbReference type="ARBA" id="ARBA00006971"/>
    </source>
</evidence>
<dbReference type="InterPro" id="IPR050710">
    <property type="entry name" value="Band7/mec-2_domain"/>
</dbReference>
<keyword evidence="3 7" id="KW-0812">Transmembrane</keyword>
<dbReference type="InterPro" id="IPR036013">
    <property type="entry name" value="Band_7/SPFH_dom_sf"/>
</dbReference>
<proteinExistence type="inferred from homology"/>
<feature type="compositionally biased region" description="Gly residues" evidence="6">
    <location>
        <begin position="21"/>
        <end position="46"/>
    </location>
</feature>
<keyword evidence="10" id="KW-1185">Reference proteome</keyword>
<sequence>MTSITGRDSPAGSLLNESSGGPWGGRGGSGDGGGSGGNGSGGGGSGPRNPWSQPPEGGRPRRPTPTGASALDELLKRGRDQLGKGRFPGAGGGRPLWLIGLGLFLLLWLVFTSVHRVGPQERAVVTRFGKYSGTLAPGMSLTLPAPIDSVQRVNIDEIRTIDIGSTGPDSNLVLTGDQNIIDLAYSVRWNINDPALYLFQLANPEEAVREAAETSMRAVLANVTLDDAIGAGRAGIEAQVALRLQQILNDYRAGIRIQGVAIKQADPPAEVVESFRNVSAAQQQAVSYLNGARAYSQQLIAKAQGEAAAFDRVYEEYRLAPDVTRRRMYYETMEEVLAKVDKTIVEGGNGVTPYLPLPEVRRRAAPAADGQAAAPATEAAR</sequence>
<dbReference type="Pfam" id="PF01145">
    <property type="entry name" value="Band_7"/>
    <property type="match status" value="1"/>
</dbReference>
<organism evidence="9 10">
    <name type="scientific">Sphingomonas jejuensis</name>
    <dbReference type="NCBI Taxonomy" id="904715"/>
    <lineage>
        <taxon>Bacteria</taxon>
        <taxon>Pseudomonadati</taxon>
        <taxon>Pseudomonadota</taxon>
        <taxon>Alphaproteobacteria</taxon>
        <taxon>Sphingomonadales</taxon>
        <taxon>Sphingomonadaceae</taxon>
        <taxon>Sphingomonas</taxon>
    </lineage>
</organism>
<dbReference type="RefSeq" id="WP_167952213.1">
    <property type="nucleotide sequence ID" value="NZ_JAATJE010000001.1"/>
</dbReference>
<keyword evidence="9" id="KW-0378">Hydrolase</keyword>
<evidence type="ECO:0000259" key="8">
    <source>
        <dbReference type="SMART" id="SM00244"/>
    </source>
</evidence>
<dbReference type="EMBL" id="JAATJE010000001">
    <property type="protein sequence ID" value="NJC32778.1"/>
    <property type="molecule type" value="Genomic_DNA"/>
</dbReference>
<dbReference type="PANTHER" id="PTHR43327">
    <property type="entry name" value="STOMATIN-LIKE PROTEIN 2, MITOCHONDRIAL"/>
    <property type="match status" value="1"/>
</dbReference>
<accession>A0ABX0XHG5</accession>
<dbReference type="SUPFAM" id="SSF117892">
    <property type="entry name" value="Band 7/SPFH domain"/>
    <property type="match status" value="1"/>
</dbReference>
<evidence type="ECO:0000256" key="3">
    <source>
        <dbReference type="ARBA" id="ARBA00022692"/>
    </source>
</evidence>
<evidence type="ECO:0000313" key="10">
    <source>
        <dbReference type="Proteomes" id="UP000734218"/>
    </source>
</evidence>
<evidence type="ECO:0000256" key="7">
    <source>
        <dbReference type="SAM" id="Phobius"/>
    </source>
</evidence>
<evidence type="ECO:0000256" key="4">
    <source>
        <dbReference type="ARBA" id="ARBA00022989"/>
    </source>
</evidence>
<feature type="domain" description="Band 7" evidence="8">
    <location>
        <begin position="112"/>
        <end position="279"/>
    </location>
</feature>
<name>A0ABX0XHG5_9SPHN</name>
<gene>
    <name evidence="9" type="ORF">GGR88_000252</name>
</gene>
<keyword evidence="4 7" id="KW-1133">Transmembrane helix</keyword>
<dbReference type="EC" id="3.4.-.-" evidence="9"/>
<protein>
    <submittedName>
        <fullName evidence="9">Membrane protease subunit HflK</fullName>
        <ecNumber evidence="9">3.4.-.-</ecNumber>
    </submittedName>
</protein>
<keyword evidence="9" id="KW-0645">Protease</keyword>
<dbReference type="GO" id="GO:0008233">
    <property type="term" value="F:peptidase activity"/>
    <property type="evidence" value="ECO:0007669"/>
    <property type="project" value="UniProtKB-KW"/>
</dbReference>
<dbReference type="InterPro" id="IPR001107">
    <property type="entry name" value="Band_7"/>
</dbReference>
<dbReference type="Proteomes" id="UP000734218">
    <property type="component" value="Unassembled WGS sequence"/>
</dbReference>
<comment type="similarity">
    <text evidence="2">Belongs to the band 7/mec-2 family. HflK subfamily.</text>
</comment>
<comment type="subcellular location">
    <subcellularLocation>
        <location evidence="1">Membrane</location>
        <topology evidence="1">Single-pass membrane protein</topology>
    </subcellularLocation>
</comment>
<dbReference type="SMART" id="SM00244">
    <property type="entry name" value="PHB"/>
    <property type="match status" value="1"/>
</dbReference>
<feature type="transmembrane region" description="Helical" evidence="7">
    <location>
        <begin position="96"/>
        <end position="114"/>
    </location>
</feature>
<evidence type="ECO:0000256" key="1">
    <source>
        <dbReference type="ARBA" id="ARBA00004167"/>
    </source>
</evidence>
<dbReference type="Gene3D" id="3.30.479.30">
    <property type="entry name" value="Band 7 domain"/>
    <property type="match status" value="1"/>
</dbReference>
<dbReference type="GO" id="GO:0006508">
    <property type="term" value="P:proteolysis"/>
    <property type="evidence" value="ECO:0007669"/>
    <property type="project" value="UniProtKB-KW"/>
</dbReference>
<evidence type="ECO:0000313" key="9">
    <source>
        <dbReference type="EMBL" id="NJC32778.1"/>
    </source>
</evidence>
<dbReference type="PANTHER" id="PTHR43327:SF2">
    <property type="entry name" value="MODULATOR OF FTSH PROTEASE HFLK"/>
    <property type="match status" value="1"/>
</dbReference>
<dbReference type="CDD" id="cd03404">
    <property type="entry name" value="SPFH_HflK"/>
    <property type="match status" value="1"/>
</dbReference>
<keyword evidence="5 7" id="KW-0472">Membrane</keyword>
<reference evidence="9 10" key="1">
    <citation type="submission" date="2020-03" db="EMBL/GenBank/DDBJ databases">
        <title>Genomic Encyclopedia of Type Strains, Phase IV (KMG-IV): sequencing the most valuable type-strain genomes for metagenomic binning, comparative biology and taxonomic classification.</title>
        <authorList>
            <person name="Goeker M."/>
        </authorList>
    </citation>
    <scope>NUCLEOTIDE SEQUENCE [LARGE SCALE GENOMIC DNA]</scope>
    <source>
        <strain evidence="9 10">DSM 27651</strain>
    </source>
</reference>
<dbReference type="InterPro" id="IPR010201">
    <property type="entry name" value="HflK"/>
</dbReference>
<comment type="caution">
    <text evidence="9">The sequence shown here is derived from an EMBL/GenBank/DDBJ whole genome shotgun (WGS) entry which is preliminary data.</text>
</comment>
<evidence type="ECO:0000256" key="5">
    <source>
        <dbReference type="ARBA" id="ARBA00023136"/>
    </source>
</evidence>
<feature type="region of interest" description="Disordered" evidence="6">
    <location>
        <begin position="1"/>
        <end position="68"/>
    </location>
</feature>